<dbReference type="GeneID" id="105209138"/>
<evidence type="ECO:0000313" key="10">
    <source>
        <dbReference type="EMBL" id="JAD05141.1"/>
    </source>
</evidence>
<comment type="cofactor">
    <cofactor evidence="8">
        <name>Mg(2+)</name>
        <dbReference type="ChEBI" id="CHEBI:18420"/>
    </cofactor>
</comment>
<evidence type="ECO:0000313" key="9">
    <source>
        <dbReference type="EMBL" id="JAD01900.1"/>
    </source>
</evidence>
<dbReference type="GO" id="GO:0046854">
    <property type="term" value="P:phosphatidylinositol phosphate biosynthetic process"/>
    <property type="evidence" value="ECO:0007669"/>
    <property type="project" value="InterPro"/>
</dbReference>
<name>A0A0A1WTR7_ZEUCU</name>
<dbReference type="CTD" id="3652"/>
<dbReference type="Pfam" id="PF00459">
    <property type="entry name" value="Inositol_P"/>
    <property type="match status" value="1"/>
</dbReference>
<reference evidence="9" key="2">
    <citation type="journal article" date="2015" name="Gigascience">
        <title>Reconstructing a comprehensive transcriptome assembly of a white-pupal translocated strain of the pest fruit fly Bactrocera cucurbitae.</title>
        <authorList>
            <person name="Sim S.B."/>
            <person name="Calla B."/>
            <person name="Hall B."/>
            <person name="DeRego T."/>
            <person name="Geib S.M."/>
        </authorList>
    </citation>
    <scope>NUCLEOTIDE SEQUENCE</scope>
</reference>
<feature type="binding site" evidence="8">
    <location>
        <position position="155"/>
    </location>
    <ligand>
        <name>Mg(2+)</name>
        <dbReference type="ChEBI" id="CHEBI:18420"/>
        <label>1</label>
        <note>catalytic</note>
    </ligand>
</feature>
<evidence type="ECO:0000256" key="1">
    <source>
        <dbReference type="ARBA" id="ARBA00009759"/>
    </source>
</evidence>
<dbReference type="EMBL" id="GBXI01012392">
    <property type="protein sequence ID" value="JAD01900.1"/>
    <property type="molecule type" value="Transcribed_RNA"/>
</dbReference>
<dbReference type="InterPro" id="IPR000760">
    <property type="entry name" value="Inositol_monophosphatase-like"/>
</dbReference>
<dbReference type="SUPFAM" id="SSF56655">
    <property type="entry name" value="Carbohydrate phosphatase"/>
    <property type="match status" value="1"/>
</dbReference>
<evidence type="ECO:0000256" key="7">
    <source>
        <dbReference type="ARBA" id="ARBA00044519"/>
    </source>
</evidence>
<feature type="binding site" evidence="8">
    <location>
        <position position="158"/>
    </location>
    <ligand>
        <name>Mg(2+)</name>
        <dbReference type="ChEBI" id="CHEBI:18420"/>
        <label>1</label>
        <note>catalytic</note>
    </ligand>
</feature>
<dbReference type="GO" id="GO:0004441">
    <property type="term" value="F:inositol-1,4-bisphosphate 1-phosphatase activity"/>
    <property type="evidence" value="ECO:0007669"/>
    <property type="project" value="UniProtKB-EC"/>
</dbReference>
<dbReference type="EMBL" id="GBXI01009151">
    <property type="protein sequence ID" value="JAD05141.1"/>
    <property type="molecule type" value="Transcribed_RNA"/>
</dbReference>
<dbReference type="PANTHER" id="PTHR43028">
    <property type="entry name" value="3'(2'),5'-BISPHOSPHATE NUCLEOTIDASE 1"/>
    <property type="match status" value="1"/>
</dbReference>
<reference evidence="9" key="1">
    <citation type="submission" date="2014-11" db="EMBL/GenBank/DDBJ databases">
        <authorList>
            <person name="Geib S."/>
        </authorList>
    </citation>
    <scope>NUCLEOTIDE SEQUENCE</scope>
</reference>
<dbReference type="GO" id="GO:0046872">
    <property type="term" value="F:metal ion binding"/>
    <property type="evidence" value="ECO:0007669"/>
    <property type="project" value="UniProtKB-KW"/>
</dbReference>
<comment type="catalytic activity">
    <reaction evidence="5">
        <text>1D-myo-inositol 1,3,4-trisphosphate + H2O = 1D-myo-inositol 3,4-bisphosphate + phosphate</text>
        <dbReference type="Rhea" id="RHEA:70319"/>
        <dbReference type="ChEBI" id="CHEBI:15377"/>
        <dbReference type="ChEBI" id="CHEBI:43474"/>
        <dbReference type="ChEBI" id="CHEBI:58414"/>
        <dbReference type="ChEBI" id="CHEBI:83241"/>
    </reaction>
    <physiologicalReaction direction="left-to-right" evidence="5">
        <dbReference type="Rhea" id="RHEA:70320"/>
    </physiologicalReaction>
</comment>
<proteinExistence type="inferred from homology"/>
<dbReference type="InterPro" id="IPR020550">
    <property type="entry name" value="Inositol_monophosphatase_CS"/>
</dbReference>
<keyword evidence="2" id="KW-0452">Lithium</keyword>
<dbReference type="Gene3D" id="3.30.540.10">
    <property type="entry name" value="Fructose-1,6-Bisphosphatase, subunit A, domain 1"/>
    <property type="match status" value="1"/>
</dbReference>
<evidence type="ECO:0000256" key="5">
    <source>
        <dbReference type="ARBA" id="ARBA00044465"/>
    </source>
</evidence>
<dbReference type="OrthoDB" id="9977309at2759"/>
<dbReference type="InterPro" id="IPR050725">
    <property type="entry name" value="CysQ/Inositol_MonoPase"/>
</dbReference>
<evidence type="ECO:0000256" key="8">
    <source>
        <dbReference type="PIRSR" id="PIRSR600760-2"/>
    </source>
</evidence>
<dbReference type="EC" id="3.1.3.57" evidence="7"/>
<feature type="binding site" evidence="8">
    <location>
        <position position="157"/>
    </location>
    <ligand>
        <name>Mg(2+)</name>
        <dbReference type="ChEBI" id="CHEBI:18420"/>
        <label>1</label>
        <note>catalytic</note>
    </ligand>
</feature>
<dbReference type="Gene3D" id="4.10.460.10">
    <property type="entry name" value="Inositol Polyphosphate 1-phosphatase, domain 1"/>
    <property type="match status" value="1"/>
</dbReference>
<evidence type="ECO:0000256" key="6">
    <source>
        <dbReference type="ARBA" id="ARBA00044478"/>
    </source>
</evidence>
<organism evidence="9">
    <name type="scientific">Zeugodacus cucurbitae</name>
    <name type="common">Melon fruit fly</name>
    <name type="synonym">Bactrocera cucurbitae</name>
    <dbReference type="NCBI Taxonomy" id="28588"/>
    <lineage>
        <taxon>Eukaryota</taxon>
        <taxon>Metazoa</taxon>
        <taxon>Ecdysozoa</taxon>
        <taxon>Arthropoda</taxon>
        <taxon>Hexapoda</taxon>
        <taxon>Insecta</taxon>
        <taxon>Pterygota</taxon>
        <taxon>Neoptera</taxon>
        <taxon>Endopterygota</taxon>
        <taxon>Diptera</taxon>
        <taxon>Brachycera</taxon>
        <taxon>Muscomorpha</taxon>
        <taxon>Tephritoidea</taxon>
        <taxon>Tephritidae</taxon>
        <taxon>Zeugodacus</taxon>
        <taxon>Zeugodacus</taxon>
    </lineage>
</organism>
<dbReference type="PANTHER" id="PTHR43028:SF3">
    <property type="entry name" value="INOSITOL POLYPHOSPHATE 1-PHOSPHATASE"/>
    <property type="match status" value="1"/>
</dbReference>
<comment type="catalytic activity">
    <reaction evidence="6">
        <text>1D-myo-inositol 1,4-bisphosphate + H2O = 1D-myo-inositol 4-phosphate + phosphate</text>
        <dbReference type="Rhea" id="RHEA:15553"/>
        <dbReference type="ChEBI" id="CHEBI:15377"/>
        <dbReference type="ChEBI" id="CHEBI:43474"/>
        <dbReference type="ChEBI" id="CHEBI:58282"/>
        <dbReference type="ChEBI" id="CHEBI:58469"/>
        <dbReference type="EC" id="3.1.3.57"/>
    </reaction>
    <physiologicalReaction direction="left-to-right" evidence="6">
        <dbReference type="Rhea" id="RHEA:15554"/>
    </physiologicalReaction>
</comment>
<comment type="similarity">
    <text evidence="1">Belongs to the inositol monophosphatase superfamily.</text>
</comment>
<dbReference type="PROSITE" id="PS00629">
    <property type="entry name" value="IMP_1"/>
    <property type="match status" value="1"/>
</dbReference>
<gene>
    <name evidence="9" type="primary">Inpp1_1</name>
    <name evidence="10" type="synonym">Inpp1_2</name>
    <name evidence="9" type="ORF">g.36454</name>
    <name evidence="10" type="ORF">g.36457</name>
</gene>
<sequence>MEPNLVQQLINASEKAANIARVCRSNEALLKLLVQEKTGPEANARFEHDFKTLADVLIQETIKHDIGALFPAMREAINGEESPNFTNADGESVTIAVGETAEETAQCLATIINAEAAEVLANEVHRDVVYEEALLGEIPTLPEDLDYSNLGIWIDPIDGTAEYISGDSIFTDFPGITSTGLDCVTVLVGVYERTTGTPVIGVVSQPFHNKLDENVYRSLVFWGVCLPDLQANNCQFERPARDNRLGIFSSSENGDILQHIMELGYEFAFAAGAGHKALKVITWEVDLYLLSKGSTFKWDTCAPQAILRSLGGDIYSYRGSISECKPIPLSYSEVNDEVDNPKCNKDGLIAVRDAGLLDELLQKLTV</sequence>
<feature type="binding site" evidence="8">
    <location>
        <position position="299"/>
    </location>
    <ligand>
        <name>Mg(2+)</name>
        <dbReference type="ChEBI" id="CHEBI:18420"/>
        <label>1</label>
        <note>catalytic</note>
    </ligand>
</feature>
<dbReference type="SMR" id="A0A0A1WTR7"/>
<feature type="binding site" evidence="8">
    <location>
        <position position="80"/>
    </location>
    <ligand>
        <name>Mg(2+)</name>
        <dbReference type="ChEBI" id="CHEBI:18420"/>
        <label>1</label>
        <note>catalytic</note>
    </ligand>
</feature>
<dbReference type="Gene3D" id="3.40.190.80">
    <property type="match status" value="1"/>
</dbReference>
<dbReference type="InterPro" id="IPR044897">
    <property type="entry name" value="INPP1_dom_1"/>
</dbReference>
<dbReference type="AlphaFoldDB" id="A0A0A1WTR7"/>
<evidence type="ECO:0000256" key="2">
    <source>
        <dbReference type="ARBA" id="ARBA00022671"/>
    </source>
</evidence>
<evidence type="ECO:0000256" key="3">
    <source>
        <dbReference type="ARBA" id="ARBA00022723"/>
    </source>
</evidence>
<accession>A0A0A1WTR7</accession>
<dbReference type="InterPro" id="IPR020583">
    <property type="entry name" value="Inositol_monoP_metal-BS"/>
</dbReference>
<keyword evidence="3 8" id="KW-0479">Metal-binding</keyword>
<dbReference type="PROSITE" id="PS00630">
    <property type="entry name" value="IMP_2"/>
    <property type="match status" value="1"/>
</dbReference>
<evidence type="ECO:0000256" key="4">
    <source>
        <dbReference type="ARBA" id="ARBA00022842"/>
    </source>
</evidence>
<protein>
    <recommendedName>
        <fullName evidence="7">inositol-1,4-bisphosphate 1-phosphatase</fullName>
        <ecNumber evidence="7">3.1.3.57</ecNumber>
    </recommendedName>
</protein>
<keyword evidence="4 8" id="KW-0460">Magnesium</keyword>